<gene>
    <name evidence="1" type="ORF">OXH55_08765</name>
</gene>
<dbReference type="EMBL" id="JAPQES010000002">
    <property type="protein sequence ID" value="MCY6370721.1"/>
    <property type="molecule type" value="Genomic_DNA"/>
</dbReference>
<comment type="caution">
    <text evidence="1">The sequence shown here is derived from an EMBL/GenBank/DDBJ whole genome shotgun (WGS) entry which is preliminary data.</text>
</comment>
<sequence>MYKRIDELVDNIENKVIKYRRDFHKHPEGGWTEFRTASLIARKLIELGYEIKLGREVIDNDSRMEVPDDRELEKNYIRALEQGADKELIQSLKGGFTGVVGILSNGVGPNIALRFDIDALEIQESEDKEHFPVNKRFSSINKNVMHACGHDGHAAVGLGVAEVLSEIKEQLNGTIKLIFQPAEEGVKGAKSMVQVDF</sequence>
<dbReference type="InterPro" id="IPR017439">
    <property type="entry name" value="Amidohydrolase"/>
</dbReference>
<dbReference type="Pfam" id="PF01546">
    <property type="entry name" value="Peptidase_M20"/>
    <property type="match status" value="1"/>
</dbReference>
<dbReference type="SUPFAM" id="SSF53187">
    <property type="entry name" value="Zn-dependent exopeptidases"/>
    <property type="match status" value="1"/>
</dbReference>
<keyword evidence="2" id="KW-1185">Reference proteome</keyword>
<proteinExistence type="predicted"/>
<evidence type="ECO:0000313" key="2">
    <source>
        <dbReference type="Proteomes" id="UP001079657"/>
    </source>
</evidence>
<dbReference type="PANTHER" id="PTHR11014:SF63">
    <property type="entry name" value="METALLOPEPTIDASE, PUTATIVE (AFU_ORTHOLOGUE AFUA_6G09600)-RELATED"/>
    <property type="match status" value="1"/>
</dbReference>
<protein>
    <submittedName>
        <fullName evidence="1">M20/M25/M40 family metallo-hydrolase</fullName>
    </submittedName>
</protein>
<dbReference type="InterPro" id="IPR002933">
    <property type="entry name" value="Peptidase_M20"/>
</dbReference>
<organism evidence="1 2">
    <name type="scientific">Clostridium ganghwense</name>
    <dbReference type="NCBI Taxonomy" id="312089"/>
    <lineage>
        <taxon>Bacteria</taxon>
        <taxon>Bacillati</taxon>
        <taxon>Bacillota</taxon>
        <taxon>Clostridia</taxon>
        <taxon>Eubacteriales</taxon>
        <taxon>Clostridiaceae</taxon>
        <taxon>Clostridium</taxon>
    </lineage>
</organism>
<dbReference type="PANTHER" id="PTHR11014">
    <property type="entry name" value="PEPTIDASE M20 FAMILY MEMBER"/>
    <property type="match status" value="1"/>
</dbReference>
<name>A0ABT4CR73_9CLOT</name>
<dbReference type="Proteomes" id="UP001079657">
    <property type="component" value="Unassembled WGS sequence"/>
</dbReference>
<dbReference type="RefSeq" id="WP_268049542.1">
    <property type="nucleotide sequence ID" value="NZ_JAPQES010000002.1"/>
</dbReference>
<reference evidence="1" key="1">
    <citation type="submission" date="2022-12" db="EMBL/GenBank/DDBJ databases">
        <authorList>
            <person name="Wang J."/>
        </authorList>
    </citation>
    <scope>NUCLEOTIDE SEQUENCE</scope>
    <source>
        <strain evidence="1">HY-42-06</strain>
    </source>
</reference>
<accession>A0ABT4CR73</accession>
<dbReference type="Gene3D" id="3.40.630.10">
    <property type="entry name" value="Zn peptidases"/>
    <property type="match status" value="1"/>
</dbReference>
<evidence type="ECO:0000313" key="1">
    <source>
        <dbReference type="EMBL" id="MCY6370721.1"/>
    </source>
</evidence>